<reference evidence="1" key="1">
    <citation type="submission" date="2014-12" db="EMBL/GenBank/DDBJ databases">
        <title>Insight into the proteome of Arion vulgaris.</title>
        <authorList>
            <person name="Aradska J."/>
            <person name="Bulat T."/>
            <person name="Smidak R."/>
            <person name="Sarate P."/>
            <person name="Gangsoo J."/>
            <person name="Sialana F."/>
            <person name="Bilban M."/>
            <person name="Lubec G."/>
        </authorList>
    </citation>
    <scope>NUCLEOTIDE SEQUENCE</scope>
    <source>
        <tissue evidence="1">Skin</tissue>
    </source>
</reference>
<gene>
    <name evidence="1" type="primary">ORF1901</name>
</gene>
<protein>
    <submittedName>
        <fullName evidence="1">Uncharacterized protein</fullName>
    </submittedName>
</protein>
<feature type="non-terminal residue" evidence="1">
    <location>
        <position position="52"/>
    </location>
</feature>
<sequence>MASRSYTALDHTNFTRKLSKKDAKYSLVDLQHVTYVPAQPVLSCRTVDIDLP</sequence>
<evidence type="ECO:0000313" key="1">
    <source>
        <dbReference type="EMBL" id="CEK47672.1"/>
    </source>
</evidence>
<dbReference type="EMBL" id="HACG01000807">
    <property type="protein sequence ID" value="CEK47672.1"/>
    <property type="molecule type" value="Transcribed_RNA"/>
</dbReference>
<name>A0A0B6XUG4_9EUPU</name>
<organism evidence="1">
    <name type="scientific">Arion vulgaris</name>
    <dbReference type="NCBI Taxonomy" id="1028688"/>
    <lineage>
        <taxon>Eukaryota</taxon>
        <taxon>Metazoa</taxon>
        <taxon>Spiralia</taxon>
        <taxon>Lophotrochozoa</taxon>
        <taxon>Mollusca</taxon>
        <taxon>Gastropoda</taxon>
        <taxon>Heterobranchia</taxon>
        <taxon>Euthyneura</taxon>
        <taxon>Panpulmonata</taxon>
        <taxon>Eupulmonata</taxon>
        <taxon>Stylommatophora</taxon>
        <taxon>Helicina</taxon>
        <taxon>Arionoidea</taxon>
        <taxon>Arionidae</taxon>
        <taxon>Arion</taxon>
    </lineage>
</organism>
<dbReference type="AlphaFoldDB" id="A0A0B6XUG4"/>
<proteinExistence type="predicted"/>
<accession>A0A0B6XUG4</accession>